<dbReference type="SMART" id="SM00729">
    <property type="entry name" value="Elp3"/>
    <property type="match status" value="1"/>
</dbReference>
<dbReference type="InterPro" id="IPR007197">
    <property type="entry name" value="rSAM"/>
</dbReference>
<dbReference type="PANTHER" id="PTHR32331">
    <property type="entry name" value="UPF0313 PROTEIN YGIQ"/>
    <property type="match status" value="1"/>
</dbReference>
<evidence type="ECO:0000313" key="10">
    <source>
        <dbReference type="Proteomes" id="UP000488299"/>
    </source>
</evidence>
<dbReference type="HAMAP" id="MF_01251">
    <property type="entry name" value="UPF0313"/>
    <property type="match status" value="1"/>
</dbReference>
<feature type="binding site" evidence="6">
    <location>
        <position position="325"/>
    </location>
    <ligand>
        <name>[4Fe-4S] cluster</name>
        <dbReference type="ChEBI" id="CHEBI:49883"/>
        <note>4Fe-4S-S-AdoMet</note>
    </ligand>
</feature>
<keyword evidence="10" id="KW-1185">Reference proteome</keyword>
<dbReference type="SFLD" id="SFLDS00029">
    <property type="entry name" value="Radical_SAM"/>
    <property type="match status" value="1"/>
</dbReference>
<evidence type="ECO:0000256" key="7">
    <source>
        <dbReference type="SAM" id="MobiDB-lite"/>
    </source>
</evidence>
<dbReference type="NCBIfam" id="TIGR03904">
    <property type="entry name" value="SAM_YgiQ"/>
    <property type="match status" value="1"/>
</dbReference>
<dbReference type="Gene3D" id="3.80.30.20">
    <property type="entry name" value="tm_1862 like domain"/>
    <property type="match status" value="1"/>
</dbReference>
<feature type="compositionally biased region" description="Basic residues" evidence="7">
    <location>
        <begin position="624"/>
        <end position="635"/>
    </location>
</feature>
<accession>A0A7J5U0X6</accession>
<dbReference type="RefSeq" id="WP_152124837.1">
    <property type="nucleotide sequence ID" value="NZ_WELI01000005.1"/>
</dbReference>
<dbReference type="GO" id="GO:0051539">
    <property type="term" value="F:4 iron, 4 sulfur cluster binding"/>
    <property type="evidence" value="ECO:0007669"/>
    <property type="project" value="UniProtKB-KW"/>
</dbReference>
<comment type="cofactor">
    <cofactor evidence="6">
        <name>[4Fe-4S] cluster</name>
        <dbReference type="ChEBI" id="CHEBI:49883"/>
    </cofactor>
    <text evidence="6">Binds 1 [4Fe-4S] cluster. The cluster is coordinated with 3 cysteines and an exchangeable S-adenosyl-L-methionine.</text>
</comment>
<dbReference type="GO" id="GO:0005506">
    <property type="term" value="F:iron ion binding"/>
    <property type="evidence" value="ECO:0007669"/>
    <property type="project" value="UniProtKB-UniRule"/>
</dbReference>
<feature type="compositionally biased region" description="Basic and acidic residues" evidence="7">
    <location>
        <begin position="612"/>
        <end position="623"/>
    </location>
</feature>
<evidence type="ECO:0000256" key="5">
    <source>
        <dbReference type="ARBA" id="ARBA00023014"/>
    </source>
</evidence>
<dbReference type="InterPro" id="IPR058240">
    <property type="entry name" value="rSAM_sf"/>
</dbReference>
<dbReference type="Pfam" id="PF08497">
    <property type="entry name" value="Radical_SAM_N"/>
    <property type="match status" value="1"/>
</dbReference>
<keyword evidence="5 6" id="KW-0411">Iron-sulfur</keyword>
<organism evidence="9 10">
    <name type="scientific">Rudanella paleaurantiibacter</name>
    <dbReference type="NCBI Taxonomy" id="2614655"/>
    <lineage>
        <taxon>Bacteria</taxon>
        <taxon>Pseudomonadati</taxon>
        <taxon>Bacteroidota</taxon>
        <taxon>Cytophagia</taxon>
        <taxon>Cytophagales</taxon>
        <taxon>Cytophagaceae</taxon>
        <taxon>Rudanella</taxon>
    </lineage>
</organism>
<evidence type="ECO:0000256" key="3">
    <source>
        <dbReference type="ARBA" id="ARBA00022723"/>
    </source>
</evidence>
<evidence type="ECO:0000313" key="9">
    <source>
        <dbReference type="EMBL" id="KAB7730240.1"/>
    </source>
</evidence>
<dbReference type="AlphaFoldDB" id="A0A7J5U0X6"/>
<dbReference type="InterPro" id="IPR006638">
    <property type="entry name" value="Elp3/MiaA/NifB-like_rSAM"/>
</dbReference>
<dbReference type="InterPro" id="IPR024560">
    <property type="entry name" value="UPF0313_C"/>
</dbReference>
<dbReference type="SFLD" id="SFLDG01082">
    <property type="entry name" value="B12-binding_domain_containing"/>
    <property type="match status" value="1"/>
</dbReference>
<dbReference type="SFLD" id="SFLDG01069">
    <property type="entry name" value="UPF0313"/>
    <property type="match status" value="1"/>
</dbReference>
<dbReference type="GO" id="GO:0003824">
    <property type="term" value="F:catalytic activity"/>
    <property type="evidence" value="ECO:0007669"/>
    <property type="project" value="InterPro"/>
</dbReference>
<evidence type="ECO:0000259" key="8">
    <source>
        <dbReference type="PROSITE" id="PS51918"/>
    </source>
</evidence>
<dbReference type="InterPro" id="IPR022946">
    <property type="entry name" value="UPF0313"/>
</dbReference>
<dbReference type="PROSITE" id="PS51918">
    <property type="entry name" value="RADICAL_SAM"/>
    <property type="match status" value="1"/>
</dbReference>
<dbReference type="InterPro" id="IPR020612">
    <property type="entry name" value="Methylthiotransferase_CS"/>
</dbReference>
<feature type="region of interest" description="Disordered" evidence="7">
    <location>
        <begin position="602"/>
        <end position="635"/>
    </location>
</feature>
<proteinExistence type="inferred from homology"/>
<dbReference type="PROSITE" id="PS01278">
    <property type="entry name" value="MTTASE_RADICAL"/>
    <property type="match status" value="1"/>
</dbReference>
<keyword evidence="1 6" id="KW-0004">4Fe-4S</keyword>
<dbReference type="InterPro" id="IPR013704">
    <property type="entry name" value="UPF0313_N"/>
</dbReference>
<dbReference type="InterPro" id="IPR023404">
    <property type="entry name" value="rSAM_horseshoe"/>
</dbReference>
<evidence type="ECO:0000256" key="6">
    <source>
        <dbReference type="HAMAP-Rule" id="MF_01251"/>
    </source>
</evidence>
<dbReference type="Proteomes" id="UP000488299">
    <property type="component" value="Unassembled WGS sequence"/>
</dbReference>
<feature type="binding site" evidence="6">
    <location>
        <position position="318"/>
    </location>
    <ligand>
        <name>[4Fe-4S] cluster</name>
        <dbReference type="ChEBI" id="CHEBI:49883"/>
        <note>4Fe-4S-S-AdoMet</note>
    </ligand>
</feature>
<dbReference type="PANTHER" id="PTHR32331:SF0">
    <property type="entry name" value="UPF0313 PROTEIN YGIQ"/>
    <property type="match status" value="1"/>
</dbReference>
<dbReference type="SUPFAM" id="SSF102114">
    <property type="entry name" value="Radical SAM enzymes"/>
    <property type="match status" value="1"/>
</dbReference>
<sequence length="635" mass="73150">MIERPITDWLPLTKQEVEKRGWDEVDIVLVSGDAYVDHPAFGTAVIGRIMESEGFRVAIIAQPNWKDDLRDFKKFGRPKYFFGVTAGCMDSMVNHYTANKRLRSNDSYTPGGEAGFRPDYATIVYTKILKELYPDVPVLLGGIEASLRRVTHYDYWQDQLMPSILVDSGADMLVYGMGEQPLREVLKLVRKNVPFSSMRNINQVAFMHDARTELRDYNNWNTVELASHEKCLEDKIAYAANFKIVEVESNKWQANRIIQTVGNQILVINPPFKTMDETEIDKSFDLPYTRLPHPKYKKRGPIPAYEMIKFSVNMHRGCFGGCSFCTISAHQGKFIASRSEQSVMREVEEITKHPEFKGYLSDLGGPSANMYKMKGKDESICARCQSPSCIHPVICSNLDTSHKPLTELYRKVDAHPKIKKAFVGSGVRYDLLVDDFNKNNEDGNHDEYMEQLVTRHVSGRLKVAPEHTADDTLRIMRKPSFKYFKQFKRKYDQIQDKHNLSQPLIPYFISSHPGCEEADMANLAAETKDMGFQLEQVQDFTPTPMTVAEVIYYSGVHPYTLKPVKTAKTREEKQAQNRYFFWYKPEYKDWIRNRLTRLQRPDLAEKLLGGPKKKENAPSEGKRKFTRSFSGKKKR</sequence>
<feature type="binding site" evidence="6">
    <location>
        <position position="322"/>
    </location>
    <ligand>
        <name>[4Fe-4S] cluster</name>
        <dbReference type="ChEBI" id="CHEBI:49883"/>
        <note>4Fe-4S-S-AdoMet</note>
    </ligand>
</feature>
<gene>
    <name evidence="9" type="ORF">F5984_13790</name>
</gene>
<name>A0A7J5U0X6_9BACT</name>
<comment type="caution">
    <text evidence="9">The sequence shown here is derived from an EMBL/GenBank/DDBJ whole genome shotgun (WGS) entry which is preliminary data.</text>
</comment>
<reference evidence="9 10" key="1">
    <citation type="submission" date="2019-10" db="EMBL/GenBank/DDBJ databases">
        <title>Rudanella paleaurantiibacter sp. nov., isolated from sludge.</title>
        <authorList>
            <person name="Xu S.Q."/>
        </authorList>
    </citation>
    <scope>NUCLEOTIDE SEQUENCE [LARGE SCALE GENOMIC DNA]</scope>
    <source>
        <strain evidence="9 10">HX-22-17</strain>
    </source>
</reference>
<evidence type="ECO:0000256" key="2">
    <source>
        <dbReference type="ARBA" id="ARBA00022691"/>
    </source>
</evidence>
<keyword evidence="4 6" id="KW-0408">Iron</keyword>
<comment type="similarity">
    <text evidence="6">Belongs to the UPF0313 family.</text>
</comment>
<protein>
    <submittedName>
        <fullName evidence="9">YgiQ family radical SAM protein</fullName>
    </submittedName>
</protein>
<keyword evidence="3 6" id="KW-0479">Metal-binding</keyword>
<evidence type="ECO:0000256" key="4">
    <source>
        <dbReference type="ARBA" id="ARBA00023004"/>
    </source>
</evidence>
<evidence type="ECO:0000256" key="1">
    <source>
        <dbReference type="ARBA" id="ARBA00022485"/>
    </source>
</evidence>
<dbReference type="Pfam" id="PF11842">
    <property type="entry name" value="DUF3362"/>
    <property type="match status" value="1"/>
</dbReference>
<dbReference type="EMBL" id="WELI01000005">
    <property type="protein sequence ID" value="KAB7730240.1"/>
    <property type="molecule type" value="Genomic_DNA"/>
</dbReference>
<keyword evidence="2 6" id="KW-0949">S-adenosyl-L-methionine</keyword>
<feature type="domain" description="Radical SAM core" evidence="8">
    <location>
        <begin position="304"/>
        <end position="584"/>
    </location>
</feature>